<dbReference type="PROSITE" id="PS50125">
    <property type="entry name" value="GUANYLATE_CYCLASE_2"/>
    <property type="match status" value="1"/>
</dbReference>
<dbReference type="PANTHER" id="PTHR11920:SF501">
    <property type="entry name" value="GUANYLATE CYCLASE 32E"/>
    <property type="match status" value="1"/>
</dbReference>
<evidence type="ECO:0000256" key="2">
    <source>
        <dbReference type="ARBA" id="ARBA00022692"/>
    </source>
</evidence>
<keyword evidence="3" id="KW-0547">Nucleotide-binding</keyword>
<evidence type="ECO:0000256" key="1">
    <source>
        <dbReference type="ARBA" id="ARBA00004370"/>
    </source>
</evidence>
<dbReference type="SUPFAM" id="SSF55073">
    <property type="entry name" value="Nucleotide cyclase"/>
    <property type="match status" value="1"/>
</dbReference>
<dbReference type="Gene3D" id="3.30.70.1230">
    <property type="entry name" value="Nucleotide cyclase"/>
    <property type="match status" value="1"/>
</dbReference>
<dbReference type="CDD" id="cd07302">
    <property type="entry name" value="CHD"/>
    <property type="match status" value="1"/>
</dbReference>
<dbReference type="Proteomes" id="UP001208570">
    <property type="component" value="Unassembled WGS sequence"/>
</dbReference>
<keyword evidence="4" id="KW-1133">Transmembrane helix</keyword>
<evidence type="ECO:0000313" key="8">
    <source>
        <dbReference type="EMBL" id="KAK2151733.1"/>
    </source>
</evidence>
<organism evidence="8 9">
    <name type="scientific">Paralvinella palmiformis</name>
    <dbReference type="NCBI Taxonomy" id="53620"/>
    <lineage>
        <taxon>Eukaryota</taxon>
        <taxon>Metazoa</taxon>
        <taxon>Spiralia</taxon>
        <taxon>Lophotrochozoa</taxon>
        <taxon>Annelida</taxon>
        <taxon>Polychaeta</taxon>
        <taxon>Sedentaria</taxon>
        <taxon>Canalipalpata</taxon>
        <taxon>Terebellida</taxon>
        <taxon>Terebelliformia</taxon>
        <taxon>Alvinellidae</taxon>
        <taxon>Paralvinella</taxon>
    </lineage>
</organism>
<accession>A0AAD9N189</accession>
<protein>
    <recommendedName>
        <fullName evidence="7">Guanylate cyclase domain-containing protein</fullName>
    </recommendedName>
</protein>
<dbReference type="InterPro" id="IPR029787">
    <property type="entry name" value="Nucleotide_cyclase"/>
</dbReference>
<name>A0AAD9N189_9ANNE</name>
<reference evidence="8" key="1">
    <citation type="journal article" date="2023" name="Mol. Biol. Evol.">
        <title>Third-Generation Sequencing Reveals the Adaptive Role of the Epigenome in Three Deep-Sea Polychaetes.</title>
        <authorList>
            <person name="Perez M."/>
            <person name="Aroh O."/>
            <person name="Sun Y."/>
            <person name="Lan Y."/>
            <person name="Juniper S.K."/>
            <person name="Young C.R."/>
            <person name="Angers B."/>
            <person name="Qian P.Y."/>
        </authorList>
    </citation>
    <scope>NUCLEOTIDE SEQUENCE</scope>
    <source>
        <strain evidence="8">P08H-3</strain>
    </source>
</reference>
<comment type="caution">
    <text evidence="8">The sequence shown here is derived from an EMBL/GenBank/DDBJ whole genome shotgun (WGS) entry which is preliminary data.</text>
</comment>
<gene>
    <name evidence="8" type="ORF">LSH36_353g06034</name>
</gene>
<dbReference type="GO" id="GO:0005886">
    <property type="term" value="C:plasma membrane"/>
    <property type="evidence" value="ECO:0007669"/>
    <property type="project" value="TreeGrafter"/>
</dbReference>
<dbReference type="GO" id="GO:0004016">
    <property type="term" value="F:adenylate cyclase activity"/>
    <property type="evidence" value="ECO:0007669"/>
    <property type="project" value="TreeGrafter"/>
</dbReference>
<dbReference type="EMBL" id="JAODUP010000353">
    <property type="protein sequence ID" value="KAK2151733.1"/>
    <property type="molecule type" value="Genomic_DNA"/>
</dbReference>
<keyword evidence="5" id="KW-0472">Membrane</keyword>
<keyword evidence="6" id="KW-0456">Lyase</keyword>
<proteinExistence type="predicted"/>
<comment type="subcellular location">
    <subcellularLocation>
        <location evidence="1">Membrane</location>
    </subcellularLocation>
</comment>
<sequence length="135" mass="15024">MPRYCLFGDTVNTASRMESTSIPMYIQVSQYSHVLLEKVGCYQLQLRGNIQVKGKGEMTTFFLLGSTKPSPERTNPLGVGCSSGSSKIQTFPSLVNIPSLGSVSMKRTRSKKRIGKRLSLTFDSQDEMQGCREFE</sequence>
<evidence type="ECO:0000256" key="6">
    <source>
        <dbReference type="ARBA" id="ARBA00023239"/>
    </source>
</evidence>
<evidence type="ECO:0000256" key="4">
    <source>
        <dbReference type="ARBA" id="ARBA00022989"/>
    </source>
</evidence>
<evidence type="ECO:0000313" key="9">
    <source>
        <dbReference type="Proteomes" id="UP001208570"/>
    </source>
</evidence>
<dbReference type="InterPro" id="IPR001054">
    <property type="entry name" value="A/G_cyclase"/>
</dbReference>
<dbReference type="AlphaFoldDB" id="A0AAD9N189"/>
<evidence type="ECO:0000256" key="3">
    <source>
        <dbReference type="ARBA" id="ARBA00022741"/>
    </source>
</evidence>
<dbReference type="PANTHER" id="PTHR11920">
    <property type="entry name" value="GUANYLYL CYCLASE"/>
    <property type="match status" value="1"/>
</dbReference>
<feature type="domain" description="Guanylate cyclase" evidence="7">
    <location>
        <begin position="1"/>
        <end position="18"/>
    </location>
</feature>
<dbReference type="GO" id="GO:0035556">
    <property type="term" value="P:intracellular signal transduction"/>
    <property type="evidence" value="ECO:0007669"/>
    <property type="project" value="InterPro"/>
</dbReference>
<keyword evidence="2" id="KW-0812">Transmembrane</keyword>
<dbReference type="GO" id="GO:0007168">
    <property type="term" value="P:receptor guanylyl cyclase signaling pathway"/>
    <property type="evidence" value="ECO:0007669"/>
    <property type="project" value="TreeGrafter"/>
</dbReference>
<dbReference type="InterPro" id="IPR050401">
    <property type="entry name" value="Cyclic_nucleotide_synthase"/>
</dbReference>
<dbReference type="GO" id="GO:0000166">
    <property type="term" value="F:nucleotide binding"/>
    <property type="evidence" value="ECO:0007669"/>
    <property type="project" value="UniProtKB-KW"/>
</dbReference>
<evidence type="ECO:0000256" key="5">
    <source>
        <dbReference type="ARBA" id="ARBA00023136"/>
    </source>
</evidence>
<evidence type="ECO:0000259" key="7">
    <source>
        <dbReference type="PROSITE" id="PS50125"/>
    </source>
</evidence>
<dbReference type="Pfam" id="PF00211">
    <property type="entry name" value="Guanylate_cyc"/>
    <property type="match status" value="1"/>
</dbReference>
<dbReference type="GO" id="GO:0004383">
    <property type="term" value="F:guanylate cyclase activity"/>
    <property type="evidence" value="ECO:0007669"/>
    <property type="project" value="TreeGrafter"/>
</dbReference>
<keyword evidence="9" id="KW-1185">Reference proteome</keyword>
<dbReference type="GO" id="GO:0001653">
    <property type="term" value="F:peptide receptor activity"/>
    <property type="evidence" value="ECO:0007669"/>
    <property type="project" value="TreeGrafter"/>
</dbReference>